<name>R9PEF6_PSEHS</name>
<dbReference type="PANTHER" id="PTHR42699">
    <property type="match status" value="1"/>
</dbReference>
<feature type="region of interest" description="Disordered" evidence="3">
    <location>
        <begin position="254"/>
        <end position="294"/>
    </location>
</feature>
<dbReference type="InterPro" id="IPR000277">
    <property type="entry name" value="Cys/Met-Metab_PyrdxlP-dep_enz"/>
</dbReference>
<dbReference type="GO" id="GO:0019346">
    <property type="term" value="P:transsulfuration"/>
    <property type="evidence" value="ECO:0007669"/>
    <property type="project" value="InterPro"/>
</dbReference>
<dbReference type="EMBL" id="DF238832">
    <property type="protein sequence ID" value="GAC99748.1"/>
    <property type="molecule type" value="Genomic_DNA"/>
</dbReference>
<evidence type="ECO:0000313" key="5">
    <source>
        <dbReference type="Proteomes" id="UP000014071"/>
    </source>
</evidence>
<dbReference type="HOGENOM" id="CLU_011302_1_1_1"/>
<accession>R9PEF6</accession>
<keyword evidence="2" id="KW-0663">Pyridoxal phosphate</keyword>
<dbReference type="OrthoDB" id="10047078at2759"/>
<dbReference type="GeneID" id="24112614"/>
<evidence type="ECO:0000256" key="1">
    <source>
        <dbReference type="ARBA" id="ARBA00001933"/>
    </source>
</evidence>
<dbReference type="AlphaFoldDB" id="R9PEF6"/>
<organism evidence="4 5">
    <name type="scientific">Pseudozyma hubeiensis (strain SY62)</name>
    <name type="common">Yeast</name>
    <dbReference type="NCBI Taxonomy" id="1305764"/>
    <lineage>
        <taxon>Eukaryota</taxon>
        <taxon>Fungi</taxon>
        <taxon>Dikarya</taxon>
        <taxon>Basidiomycota</taxon>
        <taxon>Ustilaginomycotina</taxon>
        <taxon>Ustilaginomycetes</taxon>
        <taxon>Ustilaginales</taxon>
        <taxon>Ustilaginaceae</taxon>
        <taxon>Pseudozyma</taxon>
    </lineage>
</organism>
<protein>
    <submittedName>
        <fullName evidence="4">Cystathionine gamma-synthase</fullName>
    </submittedName>
</protein>
<dbReference type="InterPro" id="IPR015421">
    <property type="entry name" value="PyrdxlP-dep_Trfase_major"/>
</dbReference>
<dbReference type="InterPro" id="IPR015422">
    <property type="entry name" value="PyrdxlP-dep_Trfase_small"/>
</dbReference>
<dbReference type="PANTHER" id="PTHR42699:SF1">
    <property type="entry name" value="CYSTATHIONINE GAMMA-SYNTHASE-RELATED"/>
    <property type="match status" value="1"/>
</dbReference>
<feature type="compositionally biased region" description="Polar residues" evidence="3">
    <location>
        <begin position="363"/>
        <end position="378"/>
    </location>
</feature>
<feature type="region of interest" description="Disordered" evidence="3">
    <location>
        <begin position="178"/>
        <end position="197"/>
    </location>
</feature>
<sequence>MFRDFHVSHFEQRRVVQCPVHQHSIIFAATLPNTIISSFWLRNMQLATPVPLPKAPAPSSGAAASKKDYDVGTSIPANLDHAVSVSLPLWSDNIDYEEGRLSKSMETGYPRFFIHRTIQQLASLLCRKFAKPNEDCILFPSARIAERCRDFMRSQSKSAQPLPIRIVRFSMLEHSVPNASGTNANNSSSSTAEHVSDQLETNHFQASSTTAHYIFIVFFPQDVFSLAKTYWQHTGDGISSRQAERCLSLLEQSKSGAAEQDITSKPADTSTNEAVPTASLSASNDDMYKKPSSTASAGKRFYNRYARTNSSAGTVLASTNTATPSPTSSLPQTPSSSGILQRPSTADNDDALSASVSSLSGVTPATATPNGQDTSENASSDLVTYVEERYGRNLPLTSAPSAKLALRRRIAGTLLSDRNEHSATETPGDQVGETGRTGTGVTEDDVFLFPCGMSAIFHAHQLAMRAAPQLTSDLQPRQVGKSVCFGFPYTDTLKILQKFGPGCHFYGLGVDSDLDSLEQLLESQLQDPTTPPILSLFCEFPSNPLLRSPNLPRIRSLADRYNFLVVVDETIGNFVNVEVLPYADILVSSLTKVFSGDANVMGGSMVLNPHSRHYTTLLSTLKSYYEDTYFDEDAIFMERNSRDFIRRIVKIDSNTRAVTSMLFAEQQGHGRFPGVVKNLFYPKYQTKANYDVCRRKVAFTSPGGGGGGEMASSKEEDASGGGYGGLFSITFHNEASSKAFYDSLQCAKGPSLGTNLTLASPYTILAHYTELDWAAEFGVERGLVRVSVGLEDEAFLVKMFGESLACAAKANAAHIAAAQK</sequence>
<dbReference type="eggNOG" id="KOG0053">
    <property type="taxonomic scope" value="Eukaryota"/>
</dbReference>
<evidence type="ECO:0000256" key="3">
    <source>
        <dbReference type="SAM" id="MobiDB-lite"/>
    </source>
</evidence>
<feature type="region of interest" description="Disordered" evidence="3">
    <location>
        <begin position="313"/>
        <end position="378"/>
    </location>
</feature>
<gene>
    <name evidence="4" type="ORF">PHSY_007351</name>
</gene>
<dbReference type="InterPro" id="IPR015424">
    <property type="entry name" value="PyrdxlP-dep_Trfase"/>
</dbReference>
<dbReference type="RefSeq" id="XP_012193335.1">
    <property type="nucleotide sequence ID" value="XM_012337945.1"/>
</dbReference>
<dbReference type="STRING" id="1305764.R9PEF6"/>
<dbReference type="Pfam" id="PF01053">
    <property type="entry name" value="Cys_Met_Meta_PP"/>
    <property type="match status" value="1"/>
</dbReference>
<evidence type="ECO:0000256" key="2">
    <source>
        <dbReference type="ARBA" id="ARBA00022898"/>
    </source>
</evidence>
<feature type="compositionally biased region" description="Low complexity" evidence="3">
    <location>
        <begin position="178"/>
        <end position="192"/>
    </location>
</feature>
<keyword evidence="5" id="KW-1185">Reference proteome</keyword>
<evidence type="ECO:0000313" key="4">
    <source>
        <dbReference type="EMBL" id="GAC99748.1"/>
    </source>
</evidence>
<dbReference type="Gene3D" id="3.90.1150.10">
    <property type="entry name" value="Aspartate Aminotransferase, domain 1"/>
    <property type="match status" value="1"/>
</dbReference>
<dbReference type="SUPFAM" id="SSF53383">
    <property type="entry name" value="PLP-dependent transferases"/>
    <property type="match status" value="1"/>
</dbReference>
<dbReference type="InterPro" id="IPR051750">
    <property type="entry name" value="Trans-sulfuration_enzymes"/>
</dbReference>
<reference evidence="5" key="1">
    <citation type="journal article" date="2013" name="Genome Announc.">
        <title>Draft genome sequence of the basidiomycetous yeast-like fungus Pseudozyma hubeiensis SY62, which produces an abundant amount of the biosurfactant mannosylerythritol lipids.</title>
        <authorList>
            <person name="Konishi M."/>
            <person name="Hatada Y."/>
            <person name="Horiuchi J."/>
        </authorList>
    </citation>
    <scope>NUCLEOTIDE SEQUENCE [LARGE SCALE GENOMIC DNA]</scope>
    <source>
        <strain evidence="5">SY62</strain>
    </source>
</reference>
<dbReference type="Proteomes" id="UP000014071">
    <property type="component" value="Unassembled WGS sequence"/>
</dbReference>
<feature type="compositionally biased region" description="Low complexity" evidence="3">
    <location>
        <begin position="318"/>
        <end position="337"/>
    </location>
</feature>
<dbReference type="GO" id="GO:0030170">
    <property type="term" value="F:pyridoxal phosphate binding"/>
    <property type="evidence" value="ECO:0007669"/>
    <property type="project" value="InterPro"/>
</dbReference>
<dbReference type="Gene3D" id="3.40.640.10">
    <property type="entry name" value="Type I PLP-dependent aspartate aminotransferase-like (Major domain)"/>
    <property type="match status" value="1"/>
</dbReference>
<feature type="region of interest" description="Disordered" evidence="3">
    <location>
        <begin position="415"/>
        <end position="437"/>
    </location>
</feature>
<feature type="compositionally biased region" description="Polar residues" evidence="3">
    <location>
        <begin position="254"/>
        <end position="284"/>
    </location>
</feature>
<comment type="cofactor">
    <cofactor evidence="1">
        <name>pyridoxal 5'-phosphate</name>
        <dbReference type="ChEBI" id="CHEBI:597326"/>
    </cofactor>
</comment>
<proteinExistence type="predicted"/>
<dbReference type="FunFam" id="3.40.640.10:FF:000094">
    <property type="entry name" value="Probable cystathionine gamma-synthase"/>
    <property type="match status" value="1"/>
</dbReference>
<dbReference type="GO" id="GO:0003962">
    <property type="term" value="F:cystathionine gamma-synthase activity"/>
    <property type="evidence" value="ECO:0007669"/>
    <property type="project" value="TreeGrafter"/>
</dbReference>
<feature type="compositionally biased region" description="Low complexity" evidence="3">
    <location>
        <begin position="351"/>
        <end position="362"/>
    </location>
</feature>